<evidence type="ECO:0000313" key="3">
    <source>
        <dbReference type="Proteomes" id="UP000035682"/>
    </source>
</evidence>
<dbReference type="AlphaFoldDB" id="A0A090MTN6"/>
<dbReference type="GeneID" id="36374042"/>
<dbReference type="WormBase" id="SRAE_0000078700">
    <property type="protein sequence ID" value="SRP06079"/>
    <property type="gene ID" value="WBGene00256546"/>
</dbReference>
<dbReference type="CTD" id="36374042"/>
<feature type="signal peptide" evidence="1">
    <location>
        <begin position="1"/>
        <end position="19"/>
    </location>
</feature>
<dbReference type="EMBL" id="LN609452">
    <property type="protein sequence ID" value="CEF61673.1"/>
    <property type="molecule type" value="Genomic_DNA"/>
</dbReference>
<accession>A0A090MTN6</accession>
<evidence type="ECO:0000256" key="1">
    <source>
        <dbReference type="SAM" id="SignalP"/>
    </source>
</evidence>
<reference evidence="2" key="1">
    <citation type="submission" date="2014-09" db="EMBL/GenBank/DDBJ databases">
        <authorList>
            <person name="Aslett A.Martin."/>
        </authorList>
    </citation>
    <scope>NUCLEOTIDE SEQUENCE</scope>
    <source>
        <strain evidence="2">ED321 Heterogonic</strain>
    </source>
</reference>
<protein>
    <submittedName>
        <fullName evidence="2 4">Uncharacterized protein</fullName>
    </submittedName>
</protein>
<name>A0A090MTN6_STRRB</name>
<keyword evidence="1" id="KW-0732">Signal</keyword>
<proteinExistence type="predicted"/>
<evidence type="ECO:0000313" key="4">
    <source>
        <dbReference type="WBParaSite" id="SRAE_0000078700.1"/>
    </source>
</evidence>
<sequence>MHFIKYLSLLVLLAIQVASQGDESRELGLIMEKYGDNVFGPHNRYKRKALLQEFKSKVKTIEDKVKGKIHQLGQKINETVQAAKKKF</sequence>
<gene>
    <name evidence="2 4 5" type="ORF">SRAE_0000078700</name>
</gene>
<evidence type="ECO:0000313" key="5">
    <source>
        <dbReference type="WormBase" id="SRAE_0000078700"/>
    </source>
</evidence>
<reference evidence="3" key="2">
    <citation type="submission" date="2014-09" db="EMBL/GenBank/DDBJ databases">
        <authorList>
            <person name="Martin A.A."/>
        </authorList>
    </citation>
    <scope>NUCLEOTIDE SEQUENCE</scope>
    <source>
        <strain evidence="3">ED321</strain>
    </source>
</reference>
<dbReference type="WBParaSite" id="SRAE_0000078700.1">
    <property type="protein sequence ID" value="SRAE_0000078700.1"/>
    <property type="gene ID" value="WBGene00256546"/>
</dbReference>
<keyword evidence="3" id="KW-1185">Reference proteome</keyword>
<dbReference type="Proteomes" id="UP000035682">
    <property type="component" value="Unplaced"/>
</dbReference>
<reference evidence="4" key="3">
    <citation type="submission" date="2020-12" db="UniProtKB">
        <authorList>
            <consortium name="WormBaseParasite"/>
        </authorList>
    </citation>
    <scope>IDENTIFICATION</scope>
</reference>
<organism evidence="2">
    <name type="scientific">Strongyloides ratti</name>
    <name type="common">Parasitic roundworm</name>
    <dbReference type="NCBI Taxonomy" id="34506"/>
    <lineage>
        <taxon>Eukaryota</taxon>
        <taxon>Metazoa</taxon>
        <taxon>Ecdysozoa</taxon>
        <taxon>Nematoda</taxon>
        <taxon>Chromadorea</taxon>
        <taxon>Rhabditida</taxon>
        <taxon>Tylenchina</taxon>
        <taxon>Panagrolaimomorpha</taxon>
        <taxon>Strongyloidoidea</taxon>
        <taxon>Strongyloididae</taxon>
        <taxon>Strongyloides</taxon>
    </lineage>
</organism>
<dbReference type="RefSeq" id="XP_024500880.1">
    <property type="nucleotide sequence ID" value="XM_024646732.1"/>
</dbReference>
<evidence type="ECO:0000313" key="2">
    <source>
        <dbReference type="EMBL" id="CEF61673.1"/>
    </source>
</evidence>
<feature type="chain" id="PRO_5015031273" evidence="1">
    <location>
        <begin position="20"/>
        <end position="87"/>
    </location>
</feature>